<dbReference type="InterPro" id="IPR027417">
    <property type="entry name" value="P-loop_NTPase"/>
</dbReference>
<dbReference type="Pfam" id="PF08352">
    <property type="entry name" value="oligo_HPY"/>
    <property type="match status" value="1"/>
</dbReference>
<dbReference type="GO" id="GO:0016887">
    <property type="term" value="F:ATP hydrolysis activity"/>
    <property type="evidence" value="ECO:0007669"/>
    <property type="project" value="InterPro"/>
</dbReference>
<accession>A0A1M5WCQ3</accession>
<keyword evidence="3" id="KW-0813">Transport</keyword>
<dbReference type="InterPro" id="IPR003439">
    <property type="entry name" value="ABC_transporter-like_ATP-bd"/>
</dbReference>
<dbReference type="EMBL" id="FQXR01000005">
    <property type="protein sequence ID" value="SHH85295.1"/>
    <property type="molecule type" value="Genomic_DNA"/>
</dbReference>
<dbReference type="NCBIfam" id="NF008453">
    <property type="entry name" value="PRK11308.1"/>
    <property type="match status" value="2"/>
</dbReference>
<evidence type="ECO:0000256" key="7">
    <source>
        <dbReference type="ARBA" id="ARBA00023136"/>
    </source>
</evidence>
<feature type="domain" description="ABC transporter" evidence="8">
    <location>
        <begin position="320"/>
        <end position="562"/>
    </location>
</feature>
<proteinExistence type="inferred from homology"/>
<evidence type="ECO:0000313" key="9">
    <source>
        <dbReference type="EMBL" id="SHH85295.1"/>
    </source>
</evidence>
<dbReference type="AlphaFoldDB" id="A0A1M5WCQ3"/>
<reference evidence="9 10" key="1">
    <citation type="submission" date="2016-11" db="EMBL/GenBank/DDBJ databases">
        <authorList>
            <person name="Jaros S."/>
            <person name="Januszkiewicz K."/>
            <person name="Wedrychowicz H."/>
        </authorList>
    </citation>
    <scope>NUCLEOTIDE SEQUENCE [LARGE SCALE GENOMIC DNA]</scope>
    <source>
        <strain evidence="9 10">DSM 13106</strain>
    </source>
</reference>
<dbReference type="SMART" id="SM00382">
    <property type="entry name" value="AAA"/>
    <property type="match status" value="2"/>
</dbReference>
<dbReference type="InterPro" id="IPR013563">
    <property type="entry name" value="Oligopep_ABC_C"/>
</dbReference>
<keyword evidence="4" id="KW-1003">Cell membrane</keyword>
<keyword evidence="5" id="KW-0547">Nucleotide-binding</keyword>
<dbReference type="NCBIfam" id="TIGR01727">
    <property type="entry name" value="oligo_HPY"/>
    <property type="match status" value="1"/>
</dbReference>
<dbReference type="GO" id="GO:0005886">
    <property type="term" value="C:plasma membrane"/>
    <property type="evidence" value="ECO:0007669"/>
    <property type="project" value="UniProtKB-SubCell"/>
</dbReference>
<evidence type="ECO:0000256" key="3">
    <source>
        <dbReference type="ARBA" id="ARBA00022448"/>
    </source>
</evidence>
<dbReference type="InterPro" id="IPR003593">
    <property type="entry name" value="AAA+_ATPase"/>
</dbReference>
<dbReference type="SUPFAM" id="SSF52540">
    <property type="entry name" value="P-loop containing nucleoside triphosphate hydrolases"/>
    <property type="match status" value="2"/>
</dbReference>
<dbReference type="PANTHER" id="PTHR43297">
    <property type="entry name" value="OLIGOPEPTIDE TRANSPORT ATP-BINDING PROTEIN APPD"/>
    <property type="match status" value="1"/>
</dbReference>
<evidence type="ECO:0000259" key="8">
    <source>
        <dbReference type="PROSITE" id="PS50893"/>
    </source>
</evidence>
<dbReference type="FunFam" id="3.40.50.300:FF:000016">
    <property type="entry name" value="Oligopeptide ABC transporter ATP-binding component"/>
    <property type="match status" value="1"/>
</dbReference>
<feature type="domain" description="ABC transporter" evidence="8">
    <location>
        <begin position="6"/>
        <end position="253"/>
    </location>
</feature>
<dbReference type="RefSeq" id="WP_072743874.1">
    <property type="nucleotide sequence ID" value="NZ_FQXR01000005.1"/>
</dbReference>
<dbReference type="InterPro" id="IPR017871">
    <property type="entry name" value="ABC_transporter-like_CS"/>
</dbReference>
<keyword evidence="7" id="KW-0472">Membrane</keyword>
<sequence>MYKSLLRVEHLSVDYKLNNGEVNAVRDVSFSLNKGDSLGIIGESGSGKTSLAMALMGLIKEPGKVRGNIYYEDVDINSLSKREIKSIRWNKIALVFQNSLDVLNPLLTIDEQISEVIVKHLKLSKENISKRVKELLKMVGLSIETKDYYPHQLSGGMRQRVLIAMALACDPEVLIVDEPTTALDAVYKNEIIKLLSELHEEKKFALLVISHELETISHLTSKVNVMYSGCILEKGITSEVLKNPMHTYTRGLLDSSPVINPYRDLWGIPGESGGSKESGCPFRKRCTQSIEICNTQVPKLEYVSLERQVACHRGGIVTLLEGKNINKTYKNKKTSVKACENCSIKIRSGEIVALIGESGSGKTTLAGILSGTILPQGGEVVFEEKLVSGNNCTSIKNGMQIVFQDPFSSINERFSIEEAISEPLKIIKEDSYEKIKIEVKKALEEVQLPNDENFLNRKCYTLSGGQRQRVSIARSLVMRPKLLIADEITSMLDPSTKANIIRLLKGLQNKNGFSMLYITHDLPIARKIADRVYVMHNGKIVEQGIASKIFSAPADDYTKKLVKEGMSEFN</sequence>
<dbReference type="PANTHER" id="PTHR43297:SF2">
    <property type="entry name" value="DIPEPTIDE TRANSPORT ATP-BINDING PROTEIN DPPD"/>
    <property type="match status" value="1"/>
</dbReference>
<dbReference type="GO" id="GO:0015833">
    <property type="term" value="P:peptide transport"/>
    <property type="evidence" value="ECO:0007669"/>
    <property type="project" value="InterPro"/>
</dbReference>
<dbReference type="NCBIfam" id="NF010167">
    <property type="entry name" value="PRK13648.1"/>
    <property type="match status" value="2"/>
</dbReference>
<protein>
    <submittedName>
        <fullName evidence="9">Peptide/nickel transport system ATP-binding protein</fullName>
    </submittedName>
</protein>
<dbReference type="Gene3D" id="3.40.50.300">
    <property type="entry name" value="P-loop containing nucleotide triphosphate hydrolases"/>
    <property type="match status" value="2"/>
</dbReference>
<name>A0A1M5WCQ3_9FIRM</name>
<evidence type="ECO:0000256" key="1">
    <source>
        <dbReference type="ARBA" id="ARBA00004202"/>
    </source>
</evidence>
<evidence type="ECO:0000256" key="5">
    <source>
        <dbReference type="ARBA" id="ARBA00022741"/>
    </source>
</evidence>
<evidence type="ECO:0000256" key="2">
    <source>
        <dbReference type="ARBA" id="ARBA00005417"/>
    </source>
</evidence>
<dbReference type="CDD" id="cd03257">
    <property type="entry name" value="ABC_NikE_OppD_transporters"/>
    <property type="match status" value="2"/>
</dbReference>
<comment type="similarity">
    <text evidence="2">Belongs to the ABC transporter superfamily.</text>
</comment>
<dbReference type="STRING" id="1123281.SAMN02745180_01179"/>
<keyword evidence="6 9" id="KW-0067">ATP-binding</keyword>
<gene>
    <name evidence="9" type="ORF">SAMN02745180_01179</name>
</gene>
<evidence type="ECO:0000313" key="10">
    <source>
        <dbReference type="Proteomes" id="UP000184389"/>
    </source>
</evidence>
<dbReference type="InterPro" id="IPR050388">
    <property type="entry name" value="ABC_Ni/Peptide_Import"/>
</dbReference>
<evidence type="ECO:0000256" key="4">
    <source>
        <dbReference type="ARBA" id="ARBA00022475"/>
    </source>
</evidence>
<dbReference type="NCBIfam" id="NF007739">
    <property type="entry name" value="PRK10419.1"/>
    <property type="match status" value="2"/>
</dbReference>
<keyword evidence="10" id="KW-1185">Reference proteome</keyword>
<dbReference type="GO" id="GO:0005524">
    <property type="term" value="F:ATP binding"/>
    <property type="evidence" value="ECO:0007669"/>
    <property type="project" value="UniProtKB-KW"/>
</dbReference>
<dbReference type="Pfam" id="PF00005">
    <property type="entry name" value="ABC_tran"/>
    <property type="match status" value="2"/>
</dbReference>
<evidence type="ECO:0000256" key="6">
    <source>
        <dbReference type="ARBA" id="ARBA00022840"/>
    </source>
</evidence>
<dbReference type="PROSITE" id="PS00211">
    <property type="entry name" value="ABC_TRANSPORTER_1"/>
    <property type="match status" value="2"/>
</dbReference>
<comment type="subcellular location">
    <subcellularLocation>
        <location evidence="1">Cell membrane</location>
        <topology evidence="1">Peripheral membrane protein</topology>
    </subcellularLocation>
</comment>
<dbReference type="OrthoDB" id="9806285at2"/>
<organism evidence="9 10">
    <name type="scientific">Sporanaerobacter acetigenes DSM 13106</name>
    <dbReference type="NCBI Taxonomy" id="1123281"/>
    <lineage>
        <taxon>Bacteria</taxon>
        <taxon>Bacillati</taxon>
        <taxon>Bacillota</taxon>
        <taxon>Tissierellia</taxon>
        <taxon>Tissierellales</taxon>
        <taxon>Sporanaerobacteraceae</taxon>
        <taxon>Sporanaerobacter</taxon>
    </lineage>
</organism>
<dbReference type="PROSITE" id="PS50893">
    <property type="entry name" value="ABC_TRANSPORTER_2"/>
    <property type="match status" value="2"/>
</dbReference>
<dbReference type="Proteomes" id="UP000184389">
    <property type="component" value="Unassembled WGS sequence"/>
</dbReference>